<evidence type="ECO:0000256" key="1">
    <source>
        <dbReference type="SAM" id="MobiDB-lite"/>
    </source>
</evidence>
<dbReference type="GO" id="GO:0008168">
    <property type="term" value="F:methyltransferase activity"/>
    <property type="evidence" value="ECO:0007669"/>
    <property type="project" value="UniProtKB-KW"/>
</dbReference>
<dbReference type="GO" id="GO:0032259">
    <property type="term" value="P:methylation"/>
    <property type="evidence" value="ECO:0007669"/>
    <property type="project" value="UniProtKB-KW"/>
</dbReference>
<evidence type="ECO:0000313" key="3">
    <source>
        <dbReference type="Proteomes" id="UP000669179"/>
    </source>
</evidence>
<sequence length="633" mass="69458">MNWIPALVPALLAADAVRVRLRLAPLRRVRVDERGRERPVERGRERSAAPAERRERSVEALAGGTHGALTVEGAVVTGRVRRAAIEHARGTGVQVLDLVPSDLPVERALDLARLVNPRSYRANPLAPGRGAGVAVLADGEVLSRAGLPPGPLDPGDLGAATARLRAFARVDARKGVAAGLAVVPCRTPRVPVCRGRRAWLRGLGVAPARVLARSMGAYALVLAALLADPLWGLVAAAVYSLSPYLIFTGGPISPRDLHLASLLRLVRTPWSWWRTLAERPSSWERRGTAVREQARASYQAEYARGVGRFLGPARDDCPWCGSIAVSRYVTSGDIVQIKAGRFTLERCRDCGHVFQNPRLNAAGLEFYYRDFYDGVGAEAAGRMFARQGRYYRSRADLVRRHLMPRNWLDVGTGHGHFCRTASTMLPSTAFDGLDQGTGVGEGARRGWLRRAYQGQFTELMDELFGRYDLISMHHYLEHTLDPLAELDAAAKILGPGGHLLIELPDPESLFGRAFGRFWVSWLQPQHLHMIPVGNLEEALAVRGLRVVARQRRAAHQRYDVLFLVLLLLRTFGPDADRPWAPAPPTLRDRALRALAIGCAVPLVPLAVLLDRLVVPLIPGTSNAYRVLARKDEG</sequence>
<dbReference type="Pfam" id="PF13489">
    <property type="entry name" value="Methyltransf_23"/>
    <property type="match status" value="1"/>
</dbReference>
<protein>
    <submittedName>
        <fullName evidence="2">Class I SAM-dependent methyltransferase</fullName>
    </submittedName>
</protein>
<evidence type="ECO:0000313" key="2">
    <source>
        <dbReference type="EMBL" id="MBO2453850.1"/>
    </source>
</evidence>
<accession>A0A939TEZ5</accession>
<proteinExistence type="predicted"/>
<keyword evidence="2" id="KW-0489">Methyltransferase</keyword>
<keyword evidence="2" id="KW-0808">Transferase</keyword>
<dbReference type="Proteomes" id="UP000669179">
    <property type="component" value="Unassembled WGS sequence"/>
</dbReference>
<name>A0A939TEZ5_9ACTN</name>
<feature type="compositionally biased region" description="Basic and acidic residues" evidence="1">
    <location>
        <begin position="34"/>
        <end position="58"/>
    </location>
</feature>
<feature type="region of interest" description="Disordered" evidence="1">
    <location>
        <begin position="34"/>
        <end position="60"/>
    </location>
</feature>
<dbReference type="CDD" id="cd02440">
    <property type="entry name" value="AdoMet_MTases"/>
    <property type="match status" value="1"/>
</dbReference>
<dbReference type="AlphaFoldDB" id="A0A939TEZ5"/>
<dbReference type="RefSeq" id="WP_208261879.1">
    <property type="nucleotide sequence ID" value="NZ_JAGEOJ010000023.1"/>
</dbReference>
<organism evidence="2 3">
    <name type="scientific">Actinomadura barringtoniae</name>
    <dbReference type="NCBI Taxonomy" id="1427535"/>
    <lineage>
        <taxon>Bacteria</taxon>
        <taxon>Bacillati</taxon>
        <taxon>Actinomycetota</taxon>
        <taxon>Actinomycetes</taxon>
        <taxon>Streptosporangiales</taxon>
        <taxon>Thermomonosporaceae</taxon>
        <taxon>Actinomadura</taxon>
    </lineage>
</organism>
<dbReference type="Gene3D" id="3.40.50.150">
    <property type="entry name" value="Vaccinia Virus protein VP39"/>
    <property type="match status" value="1"/>
</dbReference>
<keyword evidence="3" id="KW-1185">Reference proteome</keyword>
<dbReference type="EMBL" id="JAGEOJ010000023">
    <property type="protein sequence ID" value="MBO2453850.1"/>
    <property type="molecule type" value="Genomic_DNA"/>
</dbReference>
<reference evidence="2" key="1">
    <citation type="submission" date="2021-03" db="EMBL/GenBank/DDBJ databases">
        <authorList>
            <person name="Kanchanasin P."/>
            <person name="Saeng-In P."/>
            <person name="Phongsopitanun W."/>
            <person name="Yuki M."/>
            <person name="Kudo T."/>
            <person name="Ohkuma M."/>
            <person name="Tanasupawat S."/>
        </authorList>
    </citation>
    <scope>NUCLEOTIDE SEQUENCE</scope>
    <source>
        <strain evidence="2">GKU 128</strain>
    </source>
</reference>
<dbReference type="InterPro" id="IPR029063">
    <property type="entry name" value="SAM-dependent_MTases_sf"/>
</dbReference>
<dbReference type="SUPFAM" id="SSF53335">
    <property type="entry name" value="S-adenosyl-L-methionine-dependent methyltransferases"/>
    <property type="match status" value="1"/>
</dbReference>
<gene>
    <name evidence="2" type="ORF">J4573_42640</name>
</gene>
<comment type="caution">
    <text evidence="2">The sequence shown here is derived from an EMBL/GenBank/DDBJ whole genome shotgun (WGS) entry which is preliminary data.</text>
</comment>